<feature type="compositionally biased region" description="Acidic residues" evidence="1">
    <location>
        <begin position="233"/>
        <end position="245"/>
    </location>
</feature>
<protein>
    <submittedName>
        <fullName evidence="2">Uncharacterized protein</fullName>
    </submittedName>
</protein>
<dbReference type="HOGENOM" id="CLU_1142744_0_0_1"/>
<organism evidence="2 3">
    <name type="scientific">Jaapia argillacea MUCL 33604</name>
    <dbReference type="NCBI Taxonomy" id="933084"/>
    <lineage>
        <taxon>Eukaryota</taxon>
        <taxon>Fungi</taxon>
        <taxon>Dikarya</taxon>
        <taxon>Basidiomycota</taxon>
        <taxon>Agaricomycotina</taxon>
        <taxon>Agaricomycetes</taxon>
        <taxon>Agaricomycetidae</taxon>
        <taxon>Jaapiales</taxon>
        <taxon>Jaapiaceae</taxon>
        <taxon>Jaapia</taxon>
    </lineage>
</organism>
<evidence type="ECO:0000256" key="1">
    <source>
        <dbReference type="SAM" id="MobiDB-lite"/>
    </source>
</evidence>
<evidence type="ECO:0000313" key="2">
    <source>
        <dbReference type="EMBL" id="KDQ49005.1"/>
    </source>
</evidence>
<evidence type="ECO:0000313" key="3">
    <source>
        <dbReference type="Proteomes" id="UP000027265"/>
    </source>
</evidence>
<dbReference type="OrthoDB" id="3269075at2759"/>
<proteinExistence type="predicted"/>
<feature type="region of interest" description="Disordered" evidence="1">
    <location>
        <begin position="1"/>
        <end position="35"/>
    </location>
</feature>
<dbReference type="AlphaFoldDB" id="A0A067P595"/>
<dbReference type="EMBL" id="KL197863">
    <property type="protein sequence ID" value="KDQ49005.1"/>
    <property type="molecule type" value="Genomic_DNA"/>
</dbReference>
<feature type="compositionally biased region" description="Basic and acidic residues" evidence="1">
    <location>
        <begin position="21"/>
        <end position="35"/>
    </location>
</feature>
<reference evidence="3" key="1">
    <citation type="journal article" date="2014" name="Proc. Natl. Acad. Sci. U.S.A.">
        <title>Extensive sampling of basidiomycete genomes demonstrates inadequacy of the white-rot/brown-rot paradigm for wood decay fungi.</title>
        <authorList>
            <person name="Riley R."/>
            <person name="Salamov A.A."/>
            <person name="Brown D.W."/>
            <person name="Nagy L.G."/>
            <person name="Floudas D."/>
            <person name="Held B.W."/>
            <person name="Levasseur A."/>
            <person name="Lombard V."/>
            <person name="Morin E."/>
            <person name="Otillar R."/>
            <person name="Lindquist E.A."/>
            <person name="Sun H."/>
            <person name="LaButti K.M."/>
            <person name="Schmutz J."/>
            <person name="Jabbour D."/>
            <person name="Luo H."/>
            <person name="Baker S.E."/>
            <person name="Pisabarro A.G."/>
            <person name="Walton J.D."/>
            <person name="Blanchette R.A."/>
            <person name="Henrissat B."/>
            <person name="Martin F."/>
            <person name="Cullen D."/>
            <person name="Hibbett D.S."/>
            <person name="Grigoriev I.V."/>
        </authorList>
    </citation>
    <scope>NUCLEOTIDE SEQUENCE [LARGE SCALE GENOMIC DNA]</scope>
    <source>
        <strain evidence="3">MUCL 33604</strain>
    </source>
</reference>
<dbReference type="Proteomes" id="UP000027265">
    <property type="component" value="Unassembled WGS sequence"/>
</dbReference>
<feature type="compositionally biased region" description="Polar residues" evidence="1">
    <location>
        <begin position="1"/>
        <end position="16"/>
    </location>
</feature>
<gene>
    <name evidence="2" type="ORF">JAAARDRAFT_144090</name>
</gene>
<name>A0A067P595_9AGAM</name>
<keyword evidence="3" id="KW-1185">Reference proteome</keyword>
<feature type="region of interest" description="Disordered" evidence="1">
    <location>
        <begin position="200"/>
        <end position="253"/>
    </location>
</feature>
<sequence length="253" mass="28287">MTRNPPKSTQAKSGTSAPKKGKADDDVKKTRAKPVEWNEHPEWTNKAIAYLIQFPAFRIKLFSDSTSDANKDGRRKLTAKDPKNQLYAELAKAVFENNEDEEIRNEYTQDMQRFGRSTQLHFGRLKKTYQEHVRTIKETGSGVEKSEEDRENIIAHIRTIWPFWDDLNAIWHELPNYKPVGVTSSKAGQDFAAGAERLFQPGAKSGGKSEEGSGIGDGSELEAEKCNNTVEGGGDEGSDDEEVIEISDVRTVP</sequence>
<dbReference type="STRING" id="933084.A0A067P595"/>
<accession>A0A067P595</accession>
<dbReference type="InParanoid" id="A0A067P595"/>